<reference evidence="1 2" key="1">
    <citation type="submission" date="2021-06" db="EMBL/GenBank/DDBJ databases">
        <title>Chromosome-level genome assembly of the red-tail catfish (Hemibagrus wyckioides).</title>
        <authorList>
            <person name="Shao F."/>
        </authorList>
    </citation>
    <scope>NUCLEOTIDE SEQUENCE [LARGE SCALE GENOMIC DNA]</scope>
    <source>
        <strain evidence="1">EC202008001</strain>
        <tissue evidence="1">Blood</tissue>
    </source>
</reference>
<dbReference type="AlphaFoldDB" id="A0A9D3NJN9"/>
<proteinExistence type="predicted"/>
<protein>
    <submittedName>
        <fullName evidence="1">Uncharacterized protein</fullName>
    </submittedName>
</protein>
<accession>A0A9D3NJN9</accession>
<evidence type="ECO:0000313" key="1">
    <source>
        <dbReference type="EMBL" id="KAG7324791.1"/>
    </source>
</evidence>
<name>A0A9D3NJN9_9TELE</name>
<keyword evidence="2" id="KW-1185">Reference proteome</keyword>
<dbReference type="Proteomes" id="UP000824219">
    <property type="component" value="Linkage Group LG13"/>
</dbReference>
<evidence type="ECO:0000313" key="2">
    <source>
        <dbReference type="Proteomes" id="UP000824219"/>
    </source>
</evidence>
<dbReference type="EMBL" id="JAHKSW010000013">
    <property type="protein sequence ID" value="KAG7324791.1"/>
    <property type="molecule type" value="Genomic_DNA"/>
</dbReference>
<organism evidence="1 2">
    <name type="scientific">Hemibagrus wyckioides</name>
    <dbReference type="NCBI Taxonomy" id="337641"/>
    <lineage>
        <taxon>Eukaryota</taxon>
        <taxon>Metazoa</taxon>
        <taxon>Chordata</taxon>
        <taxon>Craniata</taxon>
        <taxon>Vertebrata</taxon>
        <taxon>Euteleostomi</taxon>
        <taxon>Actinopterygii</taxon>
        <taxon>Neopterygii</taxon>
        <taxon>Teleostei</taxon>
        <taxon>Ostariophysi</taxon>
        <taxon>Siluriformes</taxon>
        <taxon>Bagridae</taxon>
        <taxon>Hemibagrus</taxon>
    </lineage>
</organism>
<sequence>METSIKTVSQPLKCPCRRPIREQDVKYLVVLWMKLRHTHYESNDLKEGFLQTRLHHQISADLENMSQPTMDHMML</sequence>
<comment type="caution">
    <text evidence="1">The sequence shown here is derived from an EMBL/GenBank/DDBJ whole genome shotgun (WGS) entry which is preliminary data.</text>
</comment>
<gene>
    <name evidence="1" type="ORF">KOW79_011107</name>
</gene>